<dbReference type="Proteomes" id="UP000256269">
    <property type="component" value="Unassembled WGS sequence"/>
</dbReference>
<dbReference type="AlphaFoldDB" id="A0A3E0H7C0"/>
<dbReference type="RefSeq" id="WP_116178674.1">
    <property type="nucleotide sequence ID" value="NZ_CP144375.1"/>
</dbReference>
<dbReference type="EMBL" id="QUNO01000013">
    <property type="protein sequence ID" value="REH39345.1"/>
    <property type="molecule type" value="Genomic_DNA"/>
</dbReference>
<feature type="region of interest" description="Disordered" evidence="1">
    <location>
        <begin position="214"/>
        <end position="249"/>
    </location>
</feature>
<feature type="compositionally biased region" description="Low complexity" evidence="1">
    <location>
        <begin position="173"/>
        <end position="183"/>
    </location>
</feature>
<evidence type="ECO:0000256" key="1">
    <source>
        <dbReference type="SAM" id="MobiDB-lite"/>
    </source>
</evidence>
<proteinExistence type="predicted"/>
<evidence type="ECO:0000313" key="2">
    <source>
        <dbReference type="EMBL" id="REH39345.1"/>
    </source>
</evidence>
<gene>
    <name evidence="2" type="ORF">BCF44_113200</name>
</gene>
<dbReference type="OrthoDB" id="3541690at2"/>
<comment type="caution">
    <text evidence="2">The sequence shown here is derived from an EMBL/GenBank/DDBJ whole genome shotgun (WGS) entry which is preliminary data.</text>
</comment>
<feature type="region of interest" description="Disordered" evidence="1">
    <location>
        <begin position="132"/>
        <end position="195"/>
    </location>
</feature>
<protein>
    <submittedName>
        <fullName evidence="2">Uncharacterized protein</fullName>
    </submittedName>
</protein>
<sequence>MDFDGAVDLLYGMPRDQFIAERDKLAKAEPTLADRIRKLRKPTVAAWEANQLARKRAEDVGALVKIGEDLRAAQQALDGQELRRLSRRRAEALDELVDGDAAAGLRELLETAAVDAPDDLLAGRLVTAPEGGGWGFDLSAPMPTPKPKRASKPEPKPEPKRDLKRDEARKKAQAAVDEATAAEAEAHRALSEAEDGLRMWTERVELLQTELAEARGDRDAVAEDVKQAKREAERRGKALRDAELRLKRL</sequence>
<organism evidence="2 3">
    <name type="scientific">Kutzneria buriramensis</name>
    <dbReference type="NCBI Taxonomy" id="1045776"/>
    <lineage>
        <taxon>Bacteria</taxon>
        <taxon>Bacillati</taxon>
        <taxon>Actinomycetota</taxon>
        <taxon>Actinomycetes</taxon>
        <taxon>Pseudonocardiales</taxon>
        <taxon>Pseudonocardiaceae</taxon>
        <taxon>Kutzneria</taxon>
    </lineage>
</organism>
<name>A0A3E0H7C0_9PSEU</name>
<feature type="compositionally biased region" description="Basic and acidic residues" evidence="1">
    <location>
        <begin position="151"/>
        <end position="170"/>
    </location>
</feature>
<feature type="compositionally biased region" description="Basic and acidic residues" evidence="1">
    <location>
        <begin position="184"/>
        <end position="195"/>
    </location>
</feature>
<evidence type="ECO:0000313" key="3">
    <source>
        <dbReference type="Proteomes" id="UP000256269"/>
    </source>
</evidence>
<accession>A0A3E0H7C0</accession>
<keyword evidence="3" id="KW-1185">Reference proteome</keyword>
<reference evidence="2 3" key="1">
    <citation type="submission" date="2018-08" db="EMBL/GenBank/DDBJ databases">
        <title>Genomic Encyclopedia of Archaeal and Bacterial Type Strains, Phase II (KMG-II): from individual species to whole genera.</title>
        <authorList>
            <person name="Goeker M."/>
        </authorList>
    </citation>
    <scope>NUCLEOTIDE SEQUENCE [LARGE SCALE GENOMIC DNA]</scope>
    <source>
        <strain evidence="2 3">DSM 45791</strain>
    </source>
</reference>